<dbReference type="AlphaFoldDB" id="A0A4Q9MEZ2"/>
<evidence type="ECO:0000313" key="1">
    <source>
        <dbReference type="EMBL" id="TBU25247.1"/>
    </source>
</evidence>
<accession>A0A4Q9MEZ2</accession>
<dbReference type="EMBL" id="ML143464">
    <property type="protein sequence ID" value="TBU25247.1"/>
    <property type="molecule type" value="Genomic_DNA"/>
</dbReference>
<gene>
    <name evidence="1" type="ORF">BD311DRAFT_504979</name>
</gene>
<protein>
    <submittedName>
        <fullName evidence="1">Uncharacterized protein</fullName>
    </submittedName>
</protein>
<dbReference type="Proteomes" id="UP000292957">
    <property type="component" value="Unassembled WGS sequence"/>
</dbReference>
<organism evidence="1">
    <name type="scientific">Dichomitus squalens</name>
    <dbReference type="NCBI Taxonomy" id="114155"/>
    <lineage>
        <taxon>Eukaryota</taxon>
        <taxon>Fungi</taxon>
        <taxon>Dikarya</taxon>
        <taxon>Basidiomycota</taxon>
        <taxon>Agaricomycotina</taxon>
        <taxon>Agaricomycetes</taxon>
        <taxon>Polyporales</taxon>
        <taxon>Polyporaceae</taxon>
        <taxon>Dichomitus</taxon>
    </lineage>
</organism>
<sequence length="188" mass="20348">MWSCLRSYGAALAIDAVSWREVRPETDLFSPHSNTNASSSQCSSPLSPIMRLVSAGPWALGNTHSSFTRRPAKRDGKIARCATTAMEQGTMHDIGVVIRAHRPFTGWLSPNGRSGNASRAASTVGTTSGIGRLPLSVRVFARDRDAAGRMRTTRCPVRCSWRARPGLSDGDIDCEPDRFPCETAATLE</sequence>
<name>A0A4Q9MEZ2_9APHY</name>
<reference evidence="1" key="1">
    <citation type="submission" date="2019-01" db="EMBL/GenBank/DDBJ databases">
        <title>Draft genome sequences of three monokaryotic isolates of the white-rot basidiomycete fungus Dichomitus squalens.</title>
        <authorList>
            <consortium name="DOE Joint Genome Institute"/>
            <person name="Lopez S.C."/>
            <person name="Andreopoulos B."/>
            <person name="Pangilinan J."/>
            <person name="Lipzen A."/>
            <person name="Riley R."/>
            <person name="Ahrendt S."/>
            <person name="Ng V."/>
            <person name="Barry K."/>
            <person name="Daum C."/>
            <person name="Grigoriev I.V."/>
            <person name="Hilden K.S."/>
            <person name="Makela M.R."/>
            <person name="de Vries R.P."/>
        </authorList>
    </citation>
    <scope>NUCLEOTIDE SEQUENCE [LARGE SCALE GENOMIC DNA]</scope>
    <source>
        <strain evidence="1">OM18370.1</strain>
    </source>
</reference>
<proteinExistence type="predicted"/>